<evidence type="ECO:0000313" key="3">
    <source>
        <dbReference type="Proteomes" id="UP000663829"/>
    </source>
</evidence>
<dbReference type="Proteomes" id="UP000681722">
    <property type="component" value="Unassembled WGS sequence"/>
</dbReference>
<feature type="non-terminal residue" evidence="1">
    <location>
        <position position="9"/>
    </location>
</feature>
<dbReference type="Proteomes" id="UP000663829">
    <property type="component" value="Unassembled WGS sequence"/>
</dbReference>
<name>A0A815A211_9BILA</name>
<keyword evidence="3" id="KW-1185">Reference proteome</keyword>
<organism evidence="1 3">
    <name type="scientific">Didymodactylos carnosus</name>
    <dbReference type="NCBI Taxonomy" id="1234261"/>
    <lineage>
        <taxon>Eukaryota</taxon>
        <taxon>Metazoa</taxon>
        <taxon>Spiralia</taxon>
        <taxon>Gnathifera</taxon>
        <taxon>Rotifera</taxon>
        <taxon>Eurotatoria</taxon>
        <taxon>Bdelloidea</taxon>
        <taxon>Philodinida</taxon>
        <taxon>Philodinidae</taxon>
        <taxon>Didymodactylos</taxon>
    </lineage>
</organism>
<accession>A0A815A211</accession>
<proteinExistence type="predicted"/>
<reference evidence="1" key="1">
    <citation type="submission" date="2021-02" db="EMBL/GenBank/DDBJ databases">
        <authorList>
            <person name="Nowell W R."/>
        </authorList>
    </citation>
    <scope>NUCLEOTIDE SEQUENCE</scope>
</reference>
<evidence type="ECO:0000313" key="2">
    <source>
        <dbReference type="EMBL" id="CAF4019810.1"/>
    </source>
</evidence>
<gene>
    <name evidence="1" type="ORF">GPM918_LOCUS26121</name>
    <name evidence="2" type="ORF">SRO942_LOCUS26212</name>
</gene>
<protein>
    <submittedName>
        <fullName evidence="1">Uncharacterized protein</fullName>
    </submittedName>
</protein>
<dbReference type="EMBL" id="CAJOBC010014433">
    <property type="protein sequence ID" value="CAF4019810.1"/>
    <property type="molecule type" value="Genomic_DNA"/>
</dbReference>
<dbReference type="EMBL" id="CAJNOQ010010397">
    <property type="protein sequence ID" value="CAF1250758.1"/>
    <property type="molecule type" value="Genomic_DNA"/>
</dbReference>
<comment type="caution">
    <text evidence="1">The sequence shown here is derived from an EMBL/GenBank/DDBJ whole genome shotgun (WGS) entry which is preliminary data.</text>
</comment>
<sequence>MNRRRRLEE</sequence>
<evidence type="ECO:0000313" key="1">
    <source>
        <dbReference type="EMBL" id="CAF1250758.1"/>
    </source>
</evidence>